<dbReference type="GO" id="GO:0006488">
    <property type="term" value="P:dolichol-linked oligosaccharide biosynthetic process"/>
    <property type="evidence" value="ECO:0007669"/>
    <property type="project" value="InterPro"/>
</dbReference>
<keyword evidence="14" id="KW-1185">Reference proteome</keyword>
<evidence type="ECO:0000256" key="10">
    <source>
        <dbReference type="ARBA" id="ARBA00032062"/>
    </source>
</evidence>
<feature type="compositionally biased region" description="Low complexity" evidence="11">
    <location>
        <begin position="226"/>
        <end position="249"/>
    </location>
</feature>
<evidence type="ECO:0000256" key="8">
    <source>
        <dbReference type="ARBA" id="ARBA00022989"/>
    </source>
</evidence>
<evidence type="ECO:0000256" key="6">
    <source>
        <dbReference type="ARBA" id="ARBA00022692"/>
    </source>
</evidence>
<evidence type="ECO:0000256" key="5">
    <source>
        <dbReference type="ARBA" id="ARBA00017467"/>
    </source>
</evidence>
<evidence type="ECO:0000256" key="9">
    <source>
        <dbReference type="ARBA" id="ARBA00023136"/>
    </source>
</evidence>
<name>A0A9P6MHZ7_9FUNG</name>
<dbReference type="InterPro" id="IPR013969">
    <property type="entry name" value="Oligosacch_biosynth_Alg14"/>
</dbReference>
<feature type="transmembrane region" description="Helical" evidence="12">
    <location>
        <begin position="6"/>
        <end position="30"/>
    </location>
</feature>
<dbReference type="PANTHER" id="PTHR12154:SF4">
    <property type="entry name" value="UDP-N-ACETYLGLUCOSAMINE TRANSFERASE SUBUNIT ALG14 HOMOLOG"/>
    <property type="match status" value="1"/>
</dbReference>
<protein>
    <recommendedName>
        <fullName evidence="5">UDP-N-acetylglucosamine transferase subunit ALG14</fullName>
    </recommendedName>
    <alternativeName>
        <fullName evidence="10">Asparagine-linked glycosylation protein 14</fullName>
    </alternativeName>
</protein>
<evidence type="ECO:0000256" key="12">
    <source>
        <dbReference type="SAM" id="Phobius"/>
    </source>
</evidence>
<dbReference type="EMBL" id="JAAAID010002980">
    <property type="protein sequence ID" value="KAG0002076.1"/>
    <property type="molecule type" value="Genomic_DNA"/>
</dbReference>
<keyword evidence="9 12" id="KW-0472">Membrane</keyword>
<dbReference type="PANTHER" id="PTHR12154">
    <property type="entry name" value="GLYCOSYL TRANSFERASE-RELATED"/>
    <property type="match status" value="1"/>
</dbReference>
<dbReference type="AlphaFoldDB" id="A0A9P6MHZ7"/>
<comment type="subcellular location">
    <subcellularLocation>
        <location evidence="1">Endoplasmic reticulum membrane</location>
        <topology evidence="1">Single-pass membrane protein</topology>
    </subcellularLocation>
    <subcellularLocation>
        <location evidence="2">Nucleus membrane</location>
        <topology evidence="2">Single-pass membrane protein</topology>
    </subcellularLocation>
</comment>
<feature type="non-terminal residue" evidence="13">
    <location>
        <position position="330"/>
    </location>
</feature>
<feature type="region of interest" description="Disordered" evidence="11">
    <location>
        <begin position="40"/>
        <end position="95"/>
    </location>
</feature>
<evidence type="ECO:0000313" key="13">
    <source>
        <dbReference type="EMBL" id="KAG0002076.1"/>
    </source>
</evidence>
<dbReference type="GO" id="GO:0031965">
    <property type="term" value="C:nuclear membrane"/>
    <property type="evidence" value="ECO:0007669"/>
    <property type="project" value="UniProtKB-SubCell"/>
</dbReference>
<dbReference type="GO" id="GO:0004577">
    <property type="term" value="F:N-acetylglucosaminyldiphosphodolichol N-acetylglucosaminyltransferase activity"/>
    <property type="evidence" value="ECO:0007669"/>
    <property type="project" value="TreeGrafter"/>
</dbReference>
<evidence type="ECO:0000256" key="1">
    <source>
        <dbReference type="ARBA" id="ARBA00004389"/>
    </source>
</evidence>
<evidence type="ECO:0000256" key="3">
    <source>
        <dbReference type="ARBA" id="ARBA00009731"/>
    </source>
</evidence>
<evidence type="ECO:0000313" key="14">
    <source>
        <dbReference type="Proteomes" id="UP000703661"/>
    </source>
</evidence>
<accession>A0A9P6MHZ7</accession>
<gene>
    <name evidence="13" type="primary">ALG14</name>
    <name evidence="13" type="ORF">BGZ80_006034</name>
</gene>
<comment type="similarity">
    <text evidence="3">Belongs to the ALG14 family.</text>
</comment>
<keyword evidence="6 12" id="KW-0812">Transmembrane</keyword>
<sequence>MDLRDVYNIALAAIITAALIAFPLALITTIRLRAALPQHRPSNKANHNGKKVESSIASTTSESTSSALSEPEKTSTLKSRVLPSVPPTSSKSLSTSCHKCTTTIFLGSGGHTAEMLQLVSGLDTSKYSPRHYVVGWDDESSIEKLHRLEASRNQKDVTSAFQEYSRTKNTANQDADALDGYTVHRIPRSRHVHQSMLTTPFTLAKSLLVAMPLIKRLTCLSKQDVSPISDSQSLSSSSTTMTTSSTGSSGHKYKRKSVMLMNGPGTCFALALAVIGARMLGVPDEQTPDLIFIESFARVKTLSLAGKLLYHLCDVFLVQWPDLKDRYPRA</sequence>
<keyword evidence="8 12" id="KW-1133">Transmembrane helix</keyword>
<proteinExistence type="inferred from homology"/>
<evidence type="ECO:0000256" key="4">
    <source>
        <dbReference type="ARBA" id="ARBA00011335"/>
    </source>
</evidence>
<keyword evidence="13" id="KW-0808">Transferase</keyword>
<dbReference type="Pfam" id="PF08660">
    <property type="entry name" value="Alg14"/>
    <property type="match status" value="2"/>
</dbReference>
<evidence type="ECO:0000256" key="11">
    <source>
        <dbReference type="SAM" id="MobiDB-lite"/>
    </source>
</evidence>
<comment type="caution">
    <text evidence="13">The sequence shown here is derived from an EMBL/GenBank/DDBJ whole genome shotgun (WGS) entry which is preliminary data.</text>
</comment>
<feature type="compositionally biased region" description="Low complexity" evidence="11">
    <location>
        <begin position="54"/>
        <end position="69"/>
    </location>
</feature>
<organism evidence="13 14">
    <name type="scientific">Entomortierella chlamydospora</name>
    <dbReference type="NCBI Taxonomy" id="101097"/>
    <lineage>
        <taxon>Eukaryota</taxon>
        <taxon>Fungi</taxon>
        <taxon>Fungi incertae sedis</taxon>
        <taxon>Mucoromycota</taxon>
        <taxon>Mortierellomycotina</taxon>
        <taxon>Mortierellomycetes</taxon>
        <taxon>Mortierellales</taxon>
        <taxon>Mortierellaceae</taxon>
        <taxon>Entomortierella</taxon>
    </lineage>
</organism>
<comment type="subunit">
    <text evidence="4">Heterodimer with ALG13 to form a functional enzyme.</text>
</comment>
<keyword evidence="7" id="KW-0256">Endoplasmic reticulum</keyword>
<feature type="region of interest" description="Disordered" evidence="11">
    <location>
        <begin position="226"/>
        <end position="251"/>
    </location>
</feature>
<reference evidence="13" key="1">
    <citation type="journal article" date="2020" name="Fungal Divers.">
        <title>Resolving the Mortierellaceae phylogeny through synthesis of multi-gene phylogenetics and phylogenomics.</title>
        <authorList>
            <person name="Vandepol N."/>
            <person name="Liber J."/>
            <person name="Desiro A."/>
            <person name="Na H."/>
            <person name="Kennedy M."/>
            <person name="Barry K."/>
            <person name="Grigoriev I.V."/>
            <person name="Miller A.N."/>
            <person name="O'Donnell K."/>
            <person name="Stajich J.E."/>
            <person name="Bonito G."/>
        </authorList>
    </citation>
    <scope>NUCLEOTIDE SEQUENCE</scope>
    <source>
        <strain evidence="13">NRRL 2769</strain>
    </source>
</reference>
<dbReference type="GO" id="GO:0043541">
    <property type="term" value="C:UDP-N-acetylglucosamine transferase complex"/>
    <property type="evidence" value="ECO:0007669"/>
    <property type="project" value="TreeGrafter"/>
</dbReference>
<evidence type="ECO:0000256" key="7">
    <source>
        <dbReference type="ARBA" id="ARBA00022824"/>
    </source>
</evidence>
<evidence type="ECO:0000256" key="2">
    <source>
        <dbReference type="ARBA" id="ARBA00004590"/>
    </source>
</evidence>
<dbReference type="Proteomes" id="UP000703661">
    <property type="component" value="Unassembled WGS sequence"/>
</dbReference>